<dbReference type="PANTHER" id="PTHR24559">
    <property type="entry name" value="TRANSPOSON TY3-I GAG-POL POLYPROTEIN"/>
    <property type="match status" value="1"/>
</dbReference>
<keyword evidence="2" id="KW-1185">Reference proteome</keyword>
<dbReference type="Gene3D" id="3.30.70.270">
    <property type="match status" value="1"/>
</dbReference>
<evidence type="ECO:0000313" key="1">
    <source>
        <dbReference type="EMBL" id="WVZ66684.1"/>
    </source>
</evidence>
<organism evidence="1 2">
    <name type="scientific">Paspalum notatum var. saurae</name>
    <dbReference type="NCBI Taxonomy" id="547442"/>
    <lineage>
        <taxon>Eukaryota</taxon>
        <taxon>Viridiplantae</taxon>
        <taxon>Streptophyta</taxon>
        <taxon>Embryophyta</taxon>
        <taxon>Tracheophyta</taxon>
        <taxon>Spermatophyta</taxon>
        <taxon>Magnoliopsida</taxon>
        <taxon>Liliopsida</taxon>
        <taxon>Poales</taxon>
        <taxon>Poaceae</taxon>
        <taxon>PACMAD clade</taxon>
        <taxon>Panicoideae</taxon>
        <taxon>Andropogonodae</taxon>
        <taxon>Paspaleae</taxon>
        <taxon>Paspalinae</taxon>
        <taxon>Paspalum</taxon>
    </lineage>
</organism>
<dbReference type="InterPro" id="IPR043128">
    <property type="entry name" value="Rev_trsase/Diguanyl_cyclase"/>
</dbReference>
<dbReference type="SUPFAM" id="SSF56672">
    <property type="entry name" value="DNA/RNA polymerases"/>
    <property type="match status" value="1"/>
</dbReference>
<dbReference type="InterPro" id="IPR043502">
    <property type="entry name" value="DNA/RNA_pol_sf"/>
</dbReference>
<gene>
    <name evidence="1" type="ORF">U9M48_015873</name>
</gene>
<evidence type="ECO:0000313" key="2">
    <source>
        <dbReference type="Proteomes" id="UP001341281"/>
    </source>
</evidence>
<evidence type="ECO:0008006" key="3">
    <source>
        <dbReference type="Google" id="ProtNLM"/>
    </source>
</evidence>
<protein>
    <recommendedName>
        <fullName evidence="3">Reverse transcriptase domain-containing protein</fullName>
    </recommendedName>
</protein>
<dbReference type="AlphaFoldDB" id="A0AAQ3T7F0"/>
<accession>A0AAQ3T7F0</accession>
<sequence length="414" mass="47167">MEGMVDDIKPEVNKECISPRQLGRNSGNWFYYFDFGKDEHGMIAICSLQFHDYVEKFTSCVDRIAYNNSNDPLKKSMACERREKKAFYLGFCPCARYDAERWSRPILYIVAEGNGKSWKGAPHPQLPAGRVWARLCEELKRTDNDRGQARDDKSLCALFIVAPASHQDEIERQVVIVLSLLIEEEGLVLQLTSYPPIIEELLDELGQASWFTSLDLTRRRISPGQKRLRGGIASHGFWVVRSSAMNSSLAPYLRKFVLVFFDDILIYSPTFEEHIALHLGIEDGKVKLSKCTFASQQLTRRSYFWRKELCWDPSKIGGLLIGLHLNQRRSREVFLVRLVTTGTRCAILACIVHRPSQHEKAFQALKTMAPVIAQFFTTAAAVRPMLAELWCGAWRALGLFKQGFGPPHIGFICL</sequence>
<dbReference type="PANTHER" id="PTHR24559:SF444">
    <property type="entry name" value="REVERSE TRANSCRIPTASE DOMAIN-CONTAINING PROTEIN"/>
    <property type="match status" value="1"/>
</dbReference>
<dbReference type="Proteomes" id="UP001341281">
    <property type="component" value="Chromosome 03"/>
</dbReference>
<name>A0AAQ3T7F0_PASNO</name>
<dbReference type="InterPro" id="IPR053134">
    <property type="entry name" value="RNA-dir_DNA_polymerase"/>
</dbReference>
<reference evidence="1 2" key="1">
    <citation type="submission" date="2024-02" db="EMBL/GenBank/DDBJ databases">
        <title>High-quality chromosome-scale genome assembly of Pensacola bahiagrass (Paspalum notatum Flugge var. saurae).</title>
        <authorList>
            <person name="Vega J.M."/>
            <person name="Podio M."/>
            <person name="Orjuela J."/>
            <person name="Siena L.A."/>
            <person name="Pessino S.C."/>
            <person name="Combes M.C."/>
            <person name="Mariac C."/>
            <person name="Albertini E."/>
            <person name="Pupilli F."/>
            <person name="Ortiz J.P.A."/>
            <person name="Leblanc O."/>
        </authorList>
    </citation>
    <scope>NUCLEOTIDE SEQUENCE [LARGE SCALE GENOMIC DNA]</scope>
    <source>
        <strain evidence="1">R1</strain>
        <tissue evidence="1">Leaf</tissue>
    </source>
</reference>
<proteinExistence type="predicted"/>
<dbReference type="EMBL" id="CP144747">
    <property type="protein sequence ID" value="WVZ66684.1"/>
    <property type="molecule type" value="Genomic_DNA"/>
</dbReference>